<dbReference type="SUPFAM" id="SSF52540">
    <property type="entry name" value="P-loop containing nucleoside triphosphate hydrolases"/>
    <property type="match status" value="1"/>
</dbReference>
<dbReference type="PANTHER" id="PTHR33295:SF8">
    <property type="entry name" value="AAA+ ATPASE DOMAIN-CONTAINING PROTEIN"/>
    <property type="match status" value="1"/>
</dbReference>
<proteinExistence type="predicted"/>
<sequence>MSKITGEIIKRVISEQRQNFLNTAGQIERDILTHPDFSHWRALKEIIVITGVRRSGKSFLLRLIWQKIQATVPVAPDNFLYVNFDDEKMINFKSADFDLLLETFYEIFKVNHHQNIFLFFDEIQNISGWEKFLNRLQESDKFKIFVTGSNATLLSKEISSALTGRNFSLTLYPLSFREFVNFKNKKLLDTRARHLTENRAQLKKLFNGYSENGGFPEIVLNGYRPLLQEYLKNIIYRDIVLRRRIRHEFNLREIVAFVVSNIGVVLSLDNIAKMTGTKNLMTVKNYLGYLEDSFLFFNLPRHSYSIKQQIYNPDKIFTVDPGLYHEVSTASSTNDGRLLENIVFLELKRRSQTIFYFKENNECDFVIQGKNKVMSAMQVTKSLDLSNRDREINGLLEAVKKFNLKNGLILTMDQSEVIKIKNQKITAMPIWQWLLEK</sequence>
<dbReference type="Pfam" id="PF13635">
    <property type="entry name" value="DUF4143"/>
    <property type="match status" value="1"/>
</dbReference>
<dbReference type="InterPro" id="IPR025420">
    <property type="entry name" value="DUF4143"/>
</dbReference>
<dbReference type="EMBL" id="MFQZ01000006">
    <property type="protein sequence ID" value="OGH88110.1"/>
    <property type="molecule type" value="Genomic_DNA"/>
</dbReference>
<dbReference type="InterPro" id="IPR027417">
    <property type="entry name" value="P-loop_NTPase"/>
</dbReference>
<evidence type="ECO:0000259" key="1">
    <source>
        <dbReference type="Pfam" id="PF13173"/>
    </source>
</evidence>
<name>A0A1F6NWC3_9BACT</name>
<gene>
    <name evidence="3" type="ORF">A3J93_04035</name>
</gene>
<protein>
    <recommendedName>
        <fullName evidence="5">ATPase</fullName>
    </recommendedName>
</protein>
<evidence type="ECO:0000313" key="4">
    <source>
        <dbReference type="Proteomes" id="UP000177907"/>
    </source>
</evidence>
<accession>A0A1F6NWC3</accession>
<feature type="domain" description="DUF4143" evidence="2">
    <location>
        <begin position="237"/>
        <end position="379"/>
    </location>
</feature>
<evidence type="ECO:0008006" key="5">
    <source>
        <dbReference type="Google" id="ProtNLM"/>
    </source>
</evidence>
<dbReference type="AlphaFoldDB" id="A0A1F6NWC3"/>
<feature type="domain" description="AAA" evidence="1">
    <location>
        <begin position="44"/>
        <end position="179"/>
    </location>
</feature>
<organism evidence="3 4">
    <name type="scientific">Candidatus Magasanikbacteria bacterium RIFOXYC2_FULL_42_28</name>
    <dbReference type="NCBI Taxonomy" id="1798704"/>
    <lineage>
        <taxon>Bacteria</taxon>
        <taxon>Candidatus Magasanikiibacteriota</taxon>
    </lineage>
</organism>
<dbReference type="Pfam" id="PF13173">
    <property type="entry name" value="AAA_14"/>
    <property type="match status" value="1"/>
</dbReference>
<reference evidence="3 4" key="1">
    <citation type="journal article" date="2016" name="Nat. Commun.">
        <title>Thousands of microbial genomes shed light on interconnected biogeochemical processes in an aquifer system.</title>
        <authorList>
            <person name="Anantharaman K."/>
            <person name="Brown C.T."/>
            <person name="Hug L.A."/>
            <person name="Sharon I."/>
            <person name="Castelle C.J."/>
            <person name="Probst A.J."/>
            <person name="Thomas B.C."/>
            <person name="Singh A."/>
            <person name="Wilkins M.J."/>
            <person name="Karaoz U."/>
            <person name="Brodie E.L."/>
            <person name="Williams K.H."/>
            <person name="Hubbard S.S."/>
            <person name="Banfield J.F."/>
        </authorList>
    </citation>
    <scope>NUCLEOTIDE SEQUENCE [LARGE SCALE GENOMIC DNA]</scope>
</reference>
<comment type="caution">
    <text evidence="3">The sequence shown here is derived from an EMBL/GenBank/DDBJ whole genome shotgun (WGS) entry which is preliminary data.</text>
</comment>
<dbReference type="Proteomes" id="UP000177907">
    <property type="component" value="Unassembled WGS sequence"/>
</dbReference>
<dbReference type="InterPro" id="IPR041682">
    <property type="entry name" value="AAA_14"/>
</dbReference>
<dbReference type="PANTHER" id="PTHR33295">
    <property type="entry name" value="ATPASE"/>
    <property type="match status" value="1"/>
</dbReference>
<dbReference type="Gene3D" id="3.40.50.300">
    <property type="entry name" value="P-loop containing nucleotide triphosphate hydrolases"/>
    <property type="match status" value="1"/>
</dbReference>
<evidence type="ECO:0000259" key="2">
    <source>
        <dbReference type="Pfam" id="PF13635"/>
    </source>
</evidence>
<evidence type="ECO:0000313" key="3">
    <source>
        <dbReference type="EMBL" id="OGH88110.1"/>
    </source>
</evidence>